<name>A0A7J6CGD1_9TELE</name>
<evidence type="ECO:0000256" key="1">
    <source>
        <dbReference type="SAM" id="SignalP"/>
    </source>
</evidence>
<dbReference type="Proteomes" id="UP000579812">
    <property type="component" value="Unassembled WGS sequence"/>
</dbReference>
<reference evidence="2 3" key="1">
    <citation type="submission" date="2020-04" db="EMBL/GenBank/DDBJ databases">
        <title>Chromosome-level genome assembly of a cyprinid fish Onychostoma macrolepis by integration of Nanopore Sequencing, Bionano and Hi-C technology.</title>
        <authorList>
            <person name="Wang D."/>
        </authorList>
    </citation>
    <scope>NUCLEOTIDE SEQUENCE [LARGE SCALE GENOMIC DNA]</scope>
    <source>
        <strain evidence="2">SWU-2019</strain>
        <tissue evidence="2">Muscle</tissue>
    </source>
</reference>
<keyword evidence="3" id="KW-1185">Reference proteome</keyword>
<feature type="chain" id="PRO_5029650736" evidence="1">
    <location>
        <begin position="29"/>
        <end position="160"/>
    </location>
</feature>
<gene>
    <name evidence="2" type="ORF">G5714_012290</name>
</gene>
<comment type="caution">
    <text evidence="2">The sequence shown here is derived from an EMBL/GenBank/DDBJ whole genome shotgun (WGS) entry which is preliminary data.</text>
</comment>
<keyword evidence="1" id="KW-0732">Signal</keyword>
<sequence length="160" mass="17831">MKTYRLITIMNAVQLFILLCTFTAVCQADDDDDFSVSCGDVTGSVGKEVTFTCSVSQQITACCFTKYKFQYPEIYNDSAICEQELPVNLCDESNSFTCRYTPTTAMTEQFRFFVQAKCGIGTSEFTVDVPDKLKWNISRTSQQETAEGGLTFKGCLKAPV</sequence>
<evidence type="ECO:0000313" key="2">
    <source>
        <dbReference type="EMBL" id="KAF4106300.1"/>
    </source>
</evidence>
<protein>
    <submittedName>
        <fullName evidence="2">Uncharacterized protein</fullName>
    </submittedName>
</protein>
<dbReference type="AlphaFoldDB" id="A0A7J6CGD1"/>
<proteinExistence type="predicted"/>
<feature type="signal peptide" evidence="1">
    <location>
        <begin position="1"/>
        <end position="28"/>
    </location>
</feature>
<evidence type="ECO:0000313" key="3">
    <source>
        <dbReference type="Proteomes" id="UP000579812"/>
    </source>
</evidence>
<organism evidence="2 3">
    <name type="scientific">Onychostoma macrolepis</name>
    <dbReference type="NCBI Taxonomy" id="369639"/>
    <lineage>
        <taxon>Eukaryota</taxon>
        <taxon>Metazoa</taxon>
        <taxon>Chordata</taxon>
        <taxon>Craniata</taxon>
        <taxon>Vertebrata</taxon>
        <taxon>Euteleostomi</taxon>
        <taxon>Actinopterygii</taxon>
        <taxon>Neopterygii</taxon>
        <taxon>Teleostei</taxon>
        <taxon>Ostariophysi</taxon>
        <taxon>Cypriniformes</taxon>
        <taxon>Cyprinidae</taxon>
        <taxon>Acrossocheilinae</taxon>
        <taxon>Onychostoma</taxon>
    </lineage>
</organism>
<dbReference type="EMBL" id="JAAMOB010000012">
    <property type="protein sequence ID" value="KAF4106300.1"/>
    <property type="molecule type" value="Genomic_DNA"/>
</dbReference>
<accession>A0A7J6CGD1</accession>